<feature type="domain" description="HPr" evidence="6">
    <location>
        <begin position="28"/>
        <end position="115"/>
    </location>
</feature>
<dbReference type="SUPFAM" id="SSF55594">
    <property type="entry name" value="HPr-like"/>
    <property type="match status" value="1"/>
</dbReference>
<dbReference type="GO" id="GO:0005737">
    <property type="term" value="C:cytoplasm"/>
    <property type="evidence" value="ECO:0007669"/>
    <property type="project" value="UniProtKB-SubCell"/>
</dbReference>
<name>A0A2S2CNY0_9PROT</name>
<dbReference type="PROSITE" id="PS51350">
    <property type="entry name" value="PTS_HPR_DOM"/>
    <property type="match status" value="1"/>
</dbReference>
<keyword evidence="4" id="KW-0598">Phosphotransferase system</keyword>
<reference evidence="8" key="1">
    <citation type="submission" date="2018-05" db="EMBL/GenBank/DDBJ databases">
        <title>Azospirillum thermophila sp. nov., a novel isolated from hot spring.</title>
        <authorList>
            <person name="Zhao Z."/>
        </authorList>
    </citation>
    <scope>NUCLEOTIDE SEQUENCE [LARGE SCALE GENOMIC DNA]</scope>
    <source>
        <strain evidence="8">CFH 70021</strain>
    </source>
</reference>
<dbReference type="RefSeq" id="WP_109326111.1">
    <property type="nucleotide sequence ID" value="NZ_CP029353.1"/>
</dbReference>
<dbReference type="InterPro" id="IPR000032">
    <property type="entry name" value="HPr-like"/>
</dbReference>
<dbReference type="KEGG" id="azz:DEW08_08205"/>
<dbReference type="GO" id="GO:0009401">
    <property type="term" value="P:phosphoenolpyruvate-dependent sugar phosphotransferase system"/>
    <property type="evidence" value="ECO:0007669"/>
    <property type="project" value="UniProtKB-KW"/>
</dbReference>
<dbReference type="AlphaFoldDB" id="A0A2S2CNY0"/>
<sequence>MSDTDQTEPAAGSTAGPPAGDRDGGNPEACQTVTITNQRGLHARASAKFVKLAATFDCEIEVRRGETVVSGESIMGLMMLAAGPGTSVELCAYGRDAETAIAALADLIIRKFDED</sequence>
<evidence type="ECO:0000256" key="1">
    <source>
        <dbReference type="ARBA" id="ARBA00004496"/>
    </source>
</evidence>
<dbReference type="OrthoDB" id="9798965at2"/>
<dbReference type="Pfam" id="PF00381">
    <property type="entry name" value="PTS-HPr"/>
    <property type="match status" value="1"/>
</dbReference>
<evidence type="ECO:0000259" key="6">
    <source>
        <dbReference type="PROSITE" id="PS51350"/>
    </source>
</evidence>
<evidence type="ECO:0000313" key="7">
    <source>
        <dbReference type="EMBL" id="AWK86234.1"/>
    </source>
</evidence>
<organism evidence="7 8">
    <name type="scientific">Azospirillum thermophilum</name>
    <dbReference type="NCBI Taxonomy" id="2202148"/>
    <lineage>
        <taxon>Bacteria</taxon>
        <taxon>Pseudomonadati</taxon>
        <taxon>Pseudomonadota</taxon>
        <taxon>Alphaproteobacteria</taxon>
        <taxon>Rhodospirillales</taxon>
        <taxon>Azospirillaceae</taxon>
        <taxon>Azospirillum</taxon>
    </lineage>
</organism>
<dbReference type="PANTHER" id="PTHR33705:SF2">
    <property type="entry name" value="PHOSPHOCARRIER PROTEIN NPR"/>
    <property type="match status" value="1"/>
</dbReference>
<proteinExistence type="inferred from homology"/>
<keyword evidence="3" id="KW-0963">Cytoplasm</keyword>
<accession>A0A2S2CNY0</accession>
<dbReference type="PROSITE" id="PS00369">
    <property type="entry name" value="PTS_HPR_HIS"/>
    <property type="match status" value="1"/>
</dbReference>
<protein>
    <submittedName>
        <fullName evidence="7">HPr family phosphocarrier protein</fullName>
    </submittedName>
</protein>
<dbReference type="Gene3D" id="3.30.1340.10">
    <property type="entry name" value="HPr-like"/>
    <property type="match status" value="1"/>
</dbReference>
<evidence type="ECO:0000313" key="8">
    <source>
        <dbReference type="Proteomes" id="UP000245629"/>
    </source>
</evidence>
<keyword evidence="8" id="KW-1185">Reference proteome</keyword>
<dbReference type="CDD" id="cd00367">
    <property type="entry name" value="PTS-HPr_like"/>
    <property type="match status" value="1"/>
</dbReference>
<evidence type="ECO:0000256" key="3">
    <source>
        <dbReference type="ARBA" id="ARBA00022490"/>
    </source>
</evidence>
<comment type="subcellular location">
    <subcellularLocation>
        <location evidence="1">Cytoplasm</location>
    </subcellularLocation>
</comment>
<evidence type="ECO:0000256" key="4">
    <source>
        <dbReference type="ARBA" id="ARBA00022683"/>
    </source>
</evidence>
<comment type="similarity">
    <text evidence="2">Belongs to the HPr family.</text>
</comment>
<dbReference type="InterPro" id="IPR001020">
    <property type="entry name" value="PTS_HPr_His_P_site"/>
</dbReference>
<dbReference type="EMBL" id="CP029353">
    <property type="protein sequence ID" value="AWK86234.1"/>
    <property type="molecule type" value="Genomic_DNA"/>
</dbReference>
<evidence type="ECO:0000256" key="5">
    <source>
        <dbReference type="SAM" id="MobiDB-lite"/>
    </source>
</evidence>
<dbReference type="NCBIfam" id="TIGR01003">
    <property type="entry name" value="PTS_HPr_family"/>
    <property type="match status" value="1"/>
</dbReference>
<dbReference type="InterPro" id="IPR035895">
    <property type="entry name" value="HPr-like_sf"/>
</dbReference>
<gene>
    <name evidence="7" type="ORF">DEW08_08205</name>
</gene>
<dbReference type="InterPro" id="IPR050399">
    <property type="entry name" value="HPr"/>
</dbReference>
<dbReference type="PANTHER" id="PTHR33705">
    <property type="entry name" value="PHOSPHOCARRIER PROTEIN HPR"/>
    <property type="match status" value="1"/>
</dbReference>
<feature type="region of interest" description="Disordered" evidence="5">
    <location>
        <begin position="1"/>
        <end position="30"/>
    </location>
</feature>
<feature type="compositionally biased region" description="Low complexity" evidence="5">
    <location>
        <begin position="9"/>
        <end position="19"/>
    </location>
</feature>
<dbReference type="Proteomes" id="UP000245629">
    <property type="component" value="Chromosome 2"/>
</dbReference>
<evidence type="ECO:0000256" key="2">
    <source>
        <dbReference type="ARBA" id="ARBA00010736"/>
    </source>
</evidence>
<dbReference type="PRINTS" id="PR00107">
    <property type="entry name" value="PHOSPHOCPHPR"/>
</dbReference>